<dbReference type="AlphaFoldDB" id="A0A143PT36"/>
<keyword evidence="4" id="KW-1185">Reference proteome</keyword>
<gene>
    <name evidence="3" type="ORF">LuPra_05014</name>
</gene>
<comment type="similarity">
    <text evidence="1">Belongs to the UPF0065 (bug) family.</text>
</comment>
<organism evidence="3 4">
    <name type="scientific">Luteitalea pratensis</name>
    <dbReference type="NCBI Taxonomy" id="1855912"/>
    <lineage>
        <taxon>Bacteria</taxon>
        <taxon>Pseudomonadati</taxon>
        <taxon>Acidobacteriota</taxon>
        <taxon>Vicinamibacteria</taxon>
        <taxon>Vicinamibacterales</taxon>
        <taxon>Vicinamibacteraceae</taxon>
        <taxon>Luteitalea</taxon>
    </lineage>
</organism>
<evidence type="ECO:0000256" key="1">
    <source>
        <dbReference type="ARBA" id="ARBA00006987"/>
    </source>
</evidence>
<evidence type="ECO:0000313" key="3">
    <source>
        <dbReference type="EMBL" id="AMY11752.1"/>
    </source>
</evidence>
<dbReference type="CDD" id="cd07012">
    <property type="entry name" value="PBP2_Bug_TTT"/>
    <property type="match status" value="1"/>
</dbReference>
<sequence length="426" mass="45425">MRRTERVPGAGYRVQVSGHRAPGTANRVSPTAVTDTADYRTSPAATYQHGAHDLDRHGAVNRDQAVAVDLDQPVAVDRDQPVAVDLPPSPRLRRTRQVDGHHADARQQRRRFLLTGLGAAAALVSGCARQDGPWPSREVRVIVHAAPGGMSDTVARFTSRGLSERLGVPVLCENRVGAMGAVAFSAVKYAAPDGYLVGYAPVELAVVPHLRYVDLSTHDFDLLARHHRAPAALAVLASSPYRTLHDFVTAVRGGARVAMGASGPLSVWHLGTLALARQLGRDFIFAPFPGSGPATTALLGGHVDAVMAGVPEVQALVRGGAVRLLGIMAEAPSPVFPEAATFRSVGLDLIFEAWGGFMMPKGVAASTLARLEQDVLAAFRQPTFVQYCQTAGLDVQPLDSAAFRAFVESEATRYARLVREFGFVRA</sequence>
<reference evidence="3 4" key="1">
    <citation type="journal article" date="2016" name="Genome Announc.">
        <title>First Complete Genome Sequence of a Subdivision 6 Acidobacterium Strain.</title>
        <authorList>
            <person name="Huang S."/>
            <person name="Vieira S."/>
            <person name="Bunk B."/>
            <person name="Riedel T."/>
            <person name="Sproer C."/>
            <person name="Overmann J."/>
        </authorList>
    </citation>
    <scope>NUCLEOTIDE SEQUENCE [LARGE SCALE GENOMIC DNA]</scope>
    <source>
        <strain evidence="4">DSM 100886 HEG_-6_39</strain>
    </source>
</reference>
<dbReference type="OrthoDB" id="8881899at2"/>
<reference evidence="4" key="2">
    <citation type="submission" date="2016-04" db="EMBL/GenBank/DDBJ databases">
        <title>First Complete Genome Sequence of a Subdivision 6 Acidobacterium.</title>
        <authorList>
            <person name="Huang S."/>
            <person name="Vieira S."/>
            <person name="Bunk B."/>
            <person name="Riedel T."/>
            <person name="Sproeer C."/>
            <person name="Overmann J."/>
        </authorList>
    </citation>
    <scope>NUCLEOTIDE SEQUENCE [LARGE SCALE GENOMIC DNA]</scope>
    <source>
        <strain evidence="4">DSM 100886 HEG_-6_39</strain>
    </source>
</reference>
<dbReference type="EMBL" id="CP015136">
    <property type="protein sequence ID" value="AMY11752.1"/>
    <property type="molecule type" value="Genomic_DNA"/>
</dbReference>
<dbReference type="RefSeq" id="WP_157899634.1">
    <property type="nucleotide sequence ID" value="NZ_CP015136.1"/>
</dbReference>
<dbReference type="Proteomes" id="UP000076079">
    <property type="component" value="Chromosome"/>
</dbReference>
<keyword evidence="3" id="KW-0675">Receptor</keyword>
<dbReference type="KEGG" id="abac:LuPra_05014"/>
<dbReference type="SUPFAM" id="SSF53850">
    <property type="entry name" value="Periplasmic binding protein-like II"/>
    <property type="match status" value="1"/>
</dbReference>
<dbReference type="PANTHER" id="PTHR42928">
    <property type="entry name" value="TRICARBOXYLATE-BINDING PROTEIN"/>
    <property type="match status" value="1"/>
</dbReference>
<dbReference type="InterPro" id="IPR042100">
    <property type="entry name" value="Bug_dom1"/>
</dbReference>
<feature type="region of interest" description="Disordered" evidence="2">
    <location>
        <begin position="81"/>
        <end position="106"/>
    </location>
</feature>
<evidence type="ECO:0000313" key="4">
    <source>
        <dbReference type="Proteomes" id="UP000076079"/>
    </source>
</evidence>
<dbReference type="InterPro" id="IPR005064">
    <property type="entry name" value="BUG"/>
</dbReference>
<accession>A0A143PT36</accession>
<dbReference type="Pfam" id="PF03401">
    <property type="entry name" value="TctC"/>
    <property type="match status" value="1"/>
</dbReference>
<evidence type="ECO:0000256" key="2">
    <source>
        <dbReference type="SAM" id="MobiDB-lite"/>
    </source>
</evidence>
<dbReference type="Gene3D" id="3.40.190.10">
    <property type="entry name" value="Periplasmic binding protein-like II"/>
    <property type="match status" value="1"/>
</dbReference>
<feature type="compositionally biased region" description="Basic and acidic residues" evidence="2">
    <location>
        <begin position="96"/>
        <end position="106"/>
    </location>
</feature>
<dbReference type="STRING" id="1855912.LuPra_05014"/>
<protein>
    <submittedName>
        <fullName evidence="3">Tripartite tricarboxylate transporter family receptor</fullName>
    </submittedName>
</protein>
<proteinExistence type="inferred from homology"/>
<name>A0A143PT36_LUTPR</name>
<dbReference type="Gene3D" id="3.40.190.150">
    <property type="entry name" value="Bordetella uptake gene, domain 1"/>
    <property type="match status" value="1"/>
</dbReference>
<dbReference type="PANTHER" id="PTHR42928:SF5">
    <property type="entry name" value="BLR1237 PROTEIN"/>
    <property type="match status" value="1"/>
</dbReference>